<proteinExistence type="predicted"/>
<accession>A0ACB9A479</accession>
<organism evidence="1 2">
    <name type="scientific">Smallanthus sonchifolius</name>
    <dbReference type="NCBI Taxonomy" id="185202"/>
    <lineage>
        <taxon>Eukaryota</taxon>
        <taxon>Viridiplantae</taxon>
        <taxon>Streptophyta</taxon>
        <taxon>Embryophyta</taxon>
        <taxon>Tracheophyta</taxon>
        <taxon>Spermatophyta</taxon>
        <taxon>Magnoliopsida</taxon>
        <taxon>eudicotyledons</taxon>
        <taxon>Gunneridae</taxon>
        <taxon>Pentapetalae</taxon>
        <taxon>asterids</taxon>
        <taxon>campanulids</taxon>
        <taxon>Asterales</taxon>
        <taxon>Asteraceae</taxon>
        <taxon>Asteroideae</taxon>
        <taxon>Heliantheae alliance</taxon>
        <taxon>Millerieae</taxon>
        <taxon>Smallanthus</taxon>
    </lineage>
</organism>
<dbReference type="Proteomes" id="UP001056120">
    <property type="component" value="Linkage Group LG25"/>
</dbReference>
<evidence type="ECO:0000313" key="2">
    <source>
        <dbReference type="Proteomes" id="UP001056120"/>
    </source>
</evidence>
<reference evidence="2" key="1">
    <citation type="journal article" date="2022" name="Mol. Ecol. Resour.">
        <title>The genomes of chicory, endive, great burdock and yacon provide insights into Asteraceae palaeo-polyploidization history and plant inulin production.</title>
        <authorList>
            <person name="Fan W."/>
            <person name="Wang S."/>
            <person name="Wang H."/>
            <person name="Wang A."/>
            <person name="Jiang F."/>
            <person name="Liu H."/>
            <person name="Zhao H."/>
            <person name="Xu D."/>
            <person name="Zhang Y."/>
        </authorList>
    </citation>
    <scope>NUCLEOTIDE SEQUENCE [LARGE SCALE GENOMIC DNA]</scope>
    <source>
        <strain evidence="2">cv. Yunnan</strain>
    </source>
</reference>
<gene>
    <name evidence="1" type="ORF">L1987_75268</name>
</gene>
<dbReference type="EMBL" id="CM042042">
    <property type="protein sequence ID" value="KAI3705037.1"/>
    <property type="molecule type" value="Genomic_DNA"/>
</dbReference>
<name>A0ACB9A479_9ASTR</name>
<reference evidence="1 2" key="2">
    <citation type="journal article" date="2022" name="Mol. Ecol. Resour.">
        <title>The genomes of chicory, endive, great burdock and yacon provide insights into Asteraceae paleo-polyploidization history and plant inulin production.</title>
        <authorList>
            <person name="Fan W."/>
            <person name="Wang S."/>
            <person name="Wang H."/>
            <person name="Wang A."/>
            <person name="Jiang F."/>
            <person name="Liu H."/>
            <person name="Zhao H."/>
            <person name="Xu D."/>
            <person name="Zhang Y."/>
        </authorList>
    </citation>
    <scope>NUCLEOTIDE SEQUENCE [LARGE SCALE GENOMIC DNA]</scope>
    <source>
        <strain evidence="2">cv. Yunnan</strain>
        <tissue evidence="1">Leaves</tissue>
    </source>
</reference>
<sequence length="626" mass="69473">MGPLPKSLFKLTHLITLDLSHNMLSGVLPSWLFTLPSLESISLFDNMFSGNVPLELFSVQSLKELNLANNQLDGEINVLDQGPILQTFRQLTNLTFLDLSFNNFSGEWELDTLLSSLTNLVALILSYSGFSVTTNNATRYVNPDFNTLSLASCKIKVFPESLRTMKNLIFLNLSSNDIHGHVPDWAGEIGGSMLLTLDISNNSITGLPQFQWPTLHNLHIQSNLIHGPFPQSICNMSSLRYWDMSNNKFGGVIPQCVGNIIPSLFMLDLRNNLFQGTVPNVFEDCGYLEGFILNGNQLEGEVPTSLSKCRKLRILDLGNNHFNGTFPGWLGDLPNLQALVLKSNSFHGHIVTTSTIKFPFPSLQVLDLSHNGLVGPLPGKYFQNFNAMKNVVKKGAKLEYLMLGRVYYSIVLVAKGGKLDFAQIDVDYTVVDLSNNNFEGEIPDIIGSLNSLIVLDLSHNSLTNRIPHSLEDLSEIESLDLSSNQLTGEIPQGLTDLTFLAFLNLSQNDLVGRIPHGKQFNTFDQNSFRGNPKLCGFPLPKKCGDQYQGKPQLEKDGDEEEESGFTLKAVVFGYGSGILLGLVIGCLMLSIGRPKWFNAIADAAEHMILNKKNMRMRRNIHILGRH</sequence>
<protein>
    <submittedName>
        <fullName evidence="1">Uncharacterized protein</fullName>
    </submittedName>
</protein>
<comment type="caution">
    <text evidence="1">The sequence shown here is derived from an EMBL/GenBank/DDBJ whole genome shotgun (WGS) entry which is preliminary data.</text>
</comment>
<evidence type="ECO:0000313" key="1">
    <source>
        <dbReference type="EMBL" id="KAI3705037.1"/>
    </source>
</evidence>
<keyword evidence="2" id="KW-1185">Reference proteome</keyword>